<reference evidence="1" key="1">
    <citation type="submission" date="2021-06" db="EMBL/GenBank/DDBJ databases">
        <authorList>
            <person name="Kallberg Y."/>
            <person name="Tangrot J."/>
            <person name="Rosling A."/>
        </authorList>
    </citation>
    <scope>NUCLEOTIDE SEQUENCE</scope>
    <source>
        <strain evidence="1">AU212A</strain>
    </source>
</reference>
<keyword evidence="2" id="KW-1185">Reference proteome</keyword>
<feature type="non-terminal residue" evidence="1">
    <location>
        <position position="1"/>
    </location>
</feature>
<evidence type="ECO:0000313" key="2">
    <source>
        <dbReference type="Proteomes" id="UP000789860"/>
    </source>
</evidence>
<sequence>LDRMINVIPKIEPLLEDLKTQQIKVAAVISDSTPAYVAAQEIFKENPHFNNAIKKVVEITNYFNNSNHSYFIARLHEVLHTFSYLYKLMDEYSDITFGIKMMEHLERHRREREQPLLILSYLLYPDIRLSQFNLSINSISFAELGRWDSELDDDELLNESNREDKENSSQLYDDNDDNNNLDITKLEGLFVLDMVAPHYIVEAEIQEILRKQKEIEFIRNEIQKKVETENIIESSMDSNSEESD</sequence>
<gene>
    <name evidence="1" type="ORF">SCALOS_LOCUS5100</name>
</gene>
<evidence type="ECO:0000313" key="1">
    <source>
        <dbReference type="EMBL" id="CAG8548734.1"/>
    </source>
</evidence>
<protein>
    <submittedName>
        <fullName evidence="1">4704_t:CDS:1</fullName>
    </submittedName>
</protein>
<comment type="caution">
    <text evidence="1">The sequence shown here is derived from an EMBL/GenBank/DDBJ whole genome shotgun (WGS) entry which is preliminary data.</text>
</comment>
<name>A0ACA9LSR8_9GLOM</name>
<dbReference type="Proteomes" id="UP000789860">
    <property type="component" value="Unassembled WGS sequence"/>
</dbReference>
<proteinExistence type="predicted"/>
<accession>A0ACA9LSR8</accession>
<dbReference type="EMBL" id="CAJVPM010007788">
    <property type="protein sequence ID" value="CAG8548734.1"/>
    <property type="molecule type" value="Genomic_DNA"/>
</dbReference>
<organism evidence="1 2">
    <name type="scientific">Scutellospora calospora</name>
    <dbReference type="NCBI Taxonomy" id="85575"/>
    <lineage>
        <taxon>Eukaryota</taxon>
        <taxon>Fungi</taxon>
        <taxon>Fungi incertae sedis</taxon>
        <taxon>Mucoromycota</taxon>
        <taxon>Glomeromycotina</taxon>
        <taxon>Glomeromycetes</taxon>
        <taxon>Diversisporales</taxon>
        <taxon>Gigasporaceae</taxon>
        <taxon>Scutellospora</taxon>
    </lineage>
</organism>